<feature type="region of interest" description="Disordered" evidence="2">
    <location>
        <begin position="54"/>
        <end position="90"/>
    </location>
</feature>
<dbReference type="AlphaFoldDB" id="A0A133UMZ2"/>
<gene>
    <name evidence="3" type="ORF">AKJ36_00185</name>
</gene>
<dbReference type="Proteomes" id="UP000070155">
    <property type="component" value="Unassembled WGS sequence"/>
</dbReference>
<keyword evidence="4" id="KW-1185">Reference proteome</keyword>
<reference evidence="3 4" key="1">
    <citation type="journal article" date="2016" name="Sci. Rep.">
        <title>Metabolic traits of an uncultured archaeal lineage -MSBL1- from brine pools of the Red Sea.</title>
        <authorList>
            <person name="Mwirichia R."/>
            <person name="Alam I."/>
            <person name="Rashid M."/>
            <person name="Vinu M."/>
            <person name="Ba-Alawi W."/>
            <person name="Anthony Kamau A."/>
            <person name="Kamanda Ngugi D."/>
            <person name="Goker M."/>
            <person name="Klenk H.P."/>
            <person name="Bajic V."/>
            <person name="Stingl U."/>
        </authorList>
    </citation>
    <scope>NUCLEOTIDE SEQUENCE [LARGE SCALE GENOMIC DNA]</scope>
    <source>
        <strain evidence="3">SCGC-AAA259I07</strain>
    </source>
</reference>
<dbReference type="EMBL" id="LHXQ01000001">
    <property type="protein sequence ID" value="KXA95595.1"/>
    <property type="molecule type" value="Genomic_DNA"/>
</dbReference>
<organism evidence="3 4">
    <name type="scientific">candidate division MSBL1 archaeon SCGC-AAA259I07</name>
    <dbReference type="NCBI Taxonomy" id="1698266"/>
    <lineage>
        <taxon>Archaea</taxon>
        <taxon>Methanobacteriati</taxon>
        <taxon>Methanobacteriota</taxon>
        <taxon>candidate division MSBL1</taxon>
    </lineage>
</organism>
<evidence type="ECO:0000256" key="1">
    <source>
        <dbReference type="SAM" id="Coils"/>
    </source>
</evidence>
<protein>
    <submittedName>
        <fullName evidence="3">Uncharacterized protein</fullName>
    </submittedName>
</protein>
<evidence type="ECO:0000313" key="4">
    <source>
        <dbReference type="Proteomes" id="UP000070155"/>
    </source>
</evidence>
<proteinExistence type="predicted"/>
<name>A0A133UMZ2_9EURY</name>
<accession>A0A133UMZ2</accession>
<keyword evidence="1" id="KW-0175">Coiled coil</keyword>
<comment type="caution">
    <text evidence="3">The sequence shown here is derived from an EMBL/GenBank/DDBJ whole genome shotgun (WGS) entry which is preliminary data.</text>
</comment>
<sequence length="90" mass="10654">MERIIELYRERIELMEGARKHLEGNSKQEMDELISEVEGFKAKVEEILEKYEEGAKQEAGDELMEQVKRTSDRDREISKAANRLLKRSRE</sequence>
<evidence type="ECO:0000256" key="2">
    <source>
        <dbReference type="SAM" id="MobiDB-lite"/>
    </source>
</evidence>
<evidence type="ECO:0000313" key="3">
    <source>
        <dbReference type="EMBL" id="KXA95595.1"/>
    </source>
</evidence>
<feature type="coiled-coil region" evidence="1">
    <location>
        <begin position="5"/>
        <end position="50"/>
    </location>
</feature>
<feature type="compositionally biased region" description="Basic and acidic residues" evidence="2">
    <location>
        <begin position="54"/>
        <end position="78"/>
    </location>
</feature>